<proteinExistence type="predicted"/>
<evidence type="ECO:0000256" key="2">
    <source>
        <dbReference type="SAM" id="SignalP"/>
    </source>
</evidence>
<evidence type="ECO:0000313" key="3">
    <source>
        <dbReference type="EMBL" id="PAV18988.1"/>
    </source>
</evidence>
<comment type="caution">
    <text evidence="3">The sequence shown here is derived from an EMBL/GenBank/DDBJ whole genome shotgun (WGS) entry which is preliminary data.</text>
</comment>
<feature type="region of interest" description="Disordered" evidence="1">
    <location>
        <begin position="55"/>
        <end position="161"/>
    </location>
</feature>
<accession>A0A286UHG9</accession>
<protein>
    <submittedName>
        <fullName evidence="3">Uncharacterized protein</fullName>
    </submittedName>
</protein>
<gene>
    <name evidence="3" type="ORF">PNOK_0583200</name>
</gene>
<reference evidence="3 4" key="1">
    <citation type="journal article" date="2017" name="Mol. Ecol.">
        <title>Comparative and population genomic landscape of Phellinus noxius: A hypervariable fungus causing root rot in trees.</title>
        <authorList>
            <person name="Chung C.L."/>
            <person name="Lee T.J."/>
            <person name="Akiba M."/>
            <person name="Lee H.H."/>
            <person name="Kuo T.H."/>
            <person name="Liu D."/>
            <person name="Ke H.M."/>
            <person name="Yokoi T."/>
            <person name="Roa M.B."/>
            <person name="Lu M.J."/>
            <person name="Chang Y.Y."/>
            <person name="Ann P.J."/>
            <person name="Tsai J.N."/>
            <person name="Chen C.Y."/>
            <person name="Tzean S.S."/>
            <person name="Ota Y."/>
            <person name="Hattori T."/>
            <person name="Sahashi N."/>
            <person name="Liou R.F."/>
            <person name="Kikuchi T."/>
            <person name="Tsai I.J."/>
        </authorList>
    </citation>
    <scope>NUCLEOTIDE SEQUENCE [LARGE SCALE GENOMIC DNA]</scope>
    <source>
        <strain evidence="3 4">FFPRI411160</strain>
    </source>
</reference>
<feature type="compositionally biased region" description="Polar residues" evidence="1">
    <location>
        <begin position="112"/>
        <end position="137"/>
    </location>
</feature>
<organism evidence="3 4">
    <name type="scientific">Pyrrhoderma noxium</name>
    <dbReference type="NCBI Taxonomy" id="2282107"/>
    <lineage>
        <taxon>Eukaryota</taxon>
        <taxon>Fungi</taxon>
        <taxon>Dikarya</taxon>
        <taxon>Basidiomycota</taxon>
        <taxon>Agaricomycotina</taxon>
        <taxon>Agaricomycetes</taxon>
        <taxon>Hymenochaetales</taxon>
        <taxon>Hymenochaetaceae</taxon>
        <taxon>Pyrrhoderma</taxon>
    </lineage>
</organism>
<dbReference type="InParanoid" id="A0A286UHG9"/>
<sequence length="161" mass="16700">MIVNKYLSLIALFVTTVHSIPQGNLAPAVVTQKTGSVSALPRSLPAAVPVKEVPKPVANVPPTLPLTPRASLDPIKKVPAPPHPTPPIHKRQVHNADYGSDGGPSGNPKASGPSQTSSNTETPQETSGSKSAANVDNKSNDQKRCLQSMCVPPSLKPTALA</sequence>
<evidence type="ECO:0000313" key="4">
    <source>
        <dbReference type="Proteomes" id="UP000217199"/>
    </source>
</evidence>
<dbReference type="EMBL" id="NBII01000005">
    <property type="protein sequence ID" value="PAV18988.1"/>
    <property type="molecule type" value="Genomic_DNA"/>
</dbReference>
<name>A0A286UHG9_9AGAM</name>
<dbReference type="AlphaFoldDB" id="A0A286UHG9"/>
<dbReference type="Proteomes" id="UP000217199">
    <property type="component" value="Unassembled WGS sequence"/>
</dbReference>
<keyword evidence="2" id="KW-0732">Signal</keyword>
<evidence type="ECO:0000256" key="1">
    <source>
        <dbReference type="SAM" id="MobiDB-lite"/>
    </source>
</evidence>
<feature type="chain" id="PRO_5013796708" evidence="2">
    <location>
        <begin position="20"/>
        <end position="161"/>
    </location>
</feature>
<keyword evidence="4" id="KW-1185">Reference proteome</keyword>
<feature type="signal peptide" evidence="2">
    <location>
        <begin position="1"/>
        <end position="19"/>
    </location>
</feature>